<dbReference type="PANTHER" id="PTHR12129:SF15">
    <property type="entry name" value="URONYL 2-SULFOTRANSFERASE"/>
    <property type="match status" value="1"/>
</dbReference>
<evidence type="ECO:0000256" key="5">
    <source>
        <dbReference type="ARBA" id="ARBA00022968"/>
    </source>
</evidence>
<evidence type="ECO:0000256" key="9">
    <source>
        <dbReference type="ARBA" id="ARBA00023180"/>
    </source>
</evidence>
<dbReference type="EMBL" id="HBGH01012968">
    <property type="protein sequence ID" value="CAD9235173.1"/>
    <property type="molecule type" value="Transcribed_RNA"/>
</dbReference>
<evidence type="ECO:0000256" key="2">
    <source>
        <dbReference type="ARBA" id="ARBA00010569"/>
    </source>
</evidence>
<dbReference type="Gene3D" id="3.40.50.300">
    <property type="entry name" value="P-loop containing nucleotide triphosphate hydrolases"/>
    <property type="match status" value="1"/>
</dbReference>
<comment type="subcellular location">
    <subcellularLocation>
        <location evidence="1">Golgi apparatus membrane</location>
        <topology evidence="1">Single-pass type II membrane protein</topology>
    </subcellularLocation>
</comment>
<keyword evidence="9" id="KW-0325">Glycoprotein</keyword>
<accession>A0A6T6CUM9</accession>
<dbReference type="GO" id="GO:0008146">
    <property type="term" value="F:sulfotransferase activity"/>
    <property type="evidence" value="ECO:0007669"/>
    <property type="project" value="InterPro"/>
</dbReference>
<keyword evidence="8" id="KW-0472">Membrane</keyword>
<evidence type="ECO:0000256" key="1">
    <source>
        <dbReference type="ARBA" id="ARBA00004323"/>
    </source>
</evidence>
<name>A0A6T6CUM9_9RHOD</name>
<dbReference type="AlphaFoldDB" id="A0A6T6CUM9"/>
<feature type="region of interest" description="Disordered" evidence="10">
    <location>
        <begin position="95"/>
        <end position="116"/>
    </location>
</feature>
<organism evidence="12">
    <name type="scientific">Compsopogon caeruleus</name>
    <dbReference type="NCBI Taxonomy" id="31354"/>
    <lineage>
        <taxon>Eukaryota</taxon>
        <taxon>Rhodophyta</taxon>
        <taxon>Compsopogonophyceae</taxon>
        <taxon>Compsopogonales</taxon>
        <taxon>Compsopogonaceae</taxon>
        <taxon>Compsopogon</taxon>
    </lineage>
</organism>
<feature type="region of interest" description="Disordered" evidence="10">
    <location>
        <begin position="1"/>
        <end position="23"/>
    </location>
</feature>
<gene>
    <name evidence="11" type="ORF">CCAE0312_LOCUS7263</name>
    <name evidence="12" type="ORF">CCAE0312_LOCUS7264</name>
</gene>
<keyword evidence="7" id="KW-0333">Golgi apparatus</keyword>
<sequence>MRSSEWSDRNGSGGEGMVESGNLRRGVYGEARREGDEVGWSRVGSRMGTWKVPMSGFRLGHYGRVQSVLLILSWSMVMILVVRPRVLDGSLVKESKRGTRMASSPSPGMERVEENGDDMEEVGCPTARYYPSLVWLHIPKCGTSFSVALHSLLCDGFPKDHEMFRGKWDLVRNKGGFKQLGANASWCHQRMNSAIYRGGHAPINESTYFKAVALFRNPNARLLSAFHHDRHAYGMPRADRERMEMQQRTMQNESELRRFESFVTWPGIRGCQAKMLLGHHCATRRSLSQSDLTSAVRAVDRLAFVGLTELFNPSVCLLHCRLMGYDLKKELEMMNIRPGSYNENSSEIRLDDIGGTELEDLMDTNIFNAAVRRFQRDWNRMKVSSCLHQPRCQCMDGFDNEVQDWYREYQRTMALRRNMTG</sequence>
<evidence type="ECO:0000256" key="10">
    <source>
        <dbReference type="SAM" id="MobiDB-lite"/>
    </source>
</evidence>
<evidence type="ECO:0000256" key="7">
    <source>
        <dbReference type="ARBA" id="ARBA00023034"/>
    </source>
</evidence>
<dbReference type="InterPro" id="IPR007734">
    <property type="entry name" value="Heparan_SO4_2-O-STrfase"/>
</dbReference>
<dbReference type="PANTHER" id="PTHR12129">
    <property type="entry name" value="HEPARAN SULFATE 2-O-SULFOTRANSFERASE"/>
    <property type="match status" value="1"/>
</dbReference>
<keyword evidence="4" id="KW-0812">Transmembrane</keyword>
<dbReference type="InterPro" id="IPR005331">
    <property type="entry name" value="Sulfotransferase"/>
</dbReference>
<dbReference type="EMBL" id="HBGH01012967">
    <property type="protein sequence ID" value="CAD9235172.1"/>
    <property type="molecule type" value="Transcribed_RNA"/>
</dbReference>
<proteinExistence type="inferred from homology"/>
<reference evidence="12" key="1">
    <citation type="submission" date="2021-01" db="EMBL/GenBank/DDBJ databases">
        <authorList>
            <person name="Corre E."/>
            <person name="Pelletier E."/>
            <person name="Niang G."/>
            <person name="Scheremetjew M."/>
            <person name="Finn R."/>
            <person name="Kale V."/>
            <person name="Holt S."/>
            <person name="Cochrane G."/>
            <person name="Meng A."/>
            <person name="Brown T."/>
            <person name="Cohen L."/>
        </authorList>
    </citation>
    <scope>NUCLEOTIDE SEQUENCE</scope>
    <source>
        <strain evidence="12">SAG 36.94</strain>
    </source>
</reference>
<comment type="similarity">
    <text evidence="2">Belongs to the sulfotransferase 3 family.</text>
</comment>
<evidence type="ECO:0000256" key="8">
    <source>
        <dbReference type="ARBA" id="ARBA00023136"/>
    </source>
</evidence>
<keyword evidence="6" id="KW-1133">Transmembrane helix</keyword>
<keyword evidence="3" id="KW-0808">Transferase</keyword>
<evidence type="ECO:0000313" key="11">
    <source>
        <dbReference type="EMBL" id="CAD9235172.1"/>
    </source>
</evidence>
<keyword evidence="5" id="KW-0735">Signal-anchor</keyword>
<dbReference type="Pfam" id="PF03567">
    <property type="entry name" value="Sulfotransfer_2"/>
    <property type="match status" value="1"/>
</dbReference>
<evidence type="ECO:0000256" key="4">
    <source>
        <dbReference type="ARBA" id="ARBA00022692"/>
    </source>
</evidence>
<evidence type="ECO:0000256" key="3">
    <source>
        <dbReference type="ARBA" id="ARBA00022679"/>
    </source>
</evidence>
<evidence type="ECO:0000313" key="12">
    <source>
        <dbReference type="EMBL" id="CAD9235173.1"/>
    </source>
</evidence>
<protein>
    <recommendedName>
        <fullName evidence="13">Sulfotransferase domain-containing protein</fullName>
    </recommendedName>
</protein>
<evidence type="ECO:0000256" key="6">
    <source>
        <dbReference type="ARBA" id="ARBA00022989"/>
    </source>
</evidence>
<dbReference type="GO" id="GO:0000139">
    <property type="term" value="C:Golgi membrane"/>
    <property type="evidence" value="ECO:0007669"/>
    <property type="project" value="UniProtKB-SubCell"/>
</dbReference>
<evidence type="ECO:0008006" key="13">
    <source>
        <dbReference type="Google" id="ProtNLM"/>
    </source>
</evidence>
<dbReference type="InterPro" id="IPR027417">
    <property type="entry name" value="P-loop_NTPase"/>
</dbReference>